<keyword evidence="1" id="KW-1133">Transmembrane helix</keyword>
<feature type="transmembrane region" description="Helical" evidence="1">
    <location>
        <begin position="21"/>
        <end position="40"/>
    </location>
</feature>
<dbReference type="Pfam" id="PF13231">
    <property type="entry name" value="PMT_2"/>
    <property type="match status" value="1"/>
</dbReference>
<keyword evidence="1" id="KW-0472">Membrane</keyword>
<feature type="transmembrane region" description="Helical" evidence="1">
    <location>
        <begin position="185"/>
        <end position="218"/>
    </location>
</feature>
<feature type="transmembrane region" description="Helical" evidence="1">
    <location>
        <begin position="364"/>
        <end position="388"/>
    </location>
</feature>
<dbReference type="OrthoDB" id="5124967at2"/>
<keyword evidence="4" id="KW-1185">Reference proteome</keyword>
<dbReference type="EMBL" id="MCIF01000002">
    <property type="protein sequence ID" value="RAQ94578.1"/>
    <property type="molecule type" value="Genomic_DNA"/>
</dbReference>
<evidence type="ECO:0000313" key="4">
    <source>
        <dbReference type="Proteomes" id="UP000248706"/>
    </source>
</evidence>
<feature type="transmembrane region" description="Helical" evidence="1">
    <location>
        <begin position="93"/>
        <end position="114"/>
    </location>
</feature>
<feature type="transmembrane region" description="Helical" evidence="1">
    <location>
        <begin position="400"/>
        <end position="419"/>
    </location>
</feature>
<dbReference type="AlphaFoldDB" id="A0A328VAG0"/>
<evidence type="ECO:0000259" key="2">
    <source>
        <dbReference type="Pfam" id="PF13231"/>
    </source>
</evidence>
<dbReference type="Proteomes" id="UP000248706">
    <property type="component" value="Unassembled WGS sequence"/>
</dbReference>
<comment type="caution">
    <text evidence="3">The sequence shown here is derived from an EMBL/GenBank/DDBJ whole genome shotgun (WGS) entry which is preliminary data.</text>
</comment>
<feature type="transmembrane region" description="Helical" evidence="1">
    <location>
        <begin position="455"/>
        <end position="476"/>
    </location>
</feature>
<feature type="transmembrane region" description="Helical" evidence="1">
    <location>
        <begin position="224"/>
        <end position="247"/>
    </location>
</feature>
<feature type="transmembrane region" description="Helical" evidence="1">
    <location>
        <begin position="121"/>
        <end position="138"/>
    </location>
</feature>
<feature type="domain" description="Glycosyltransferase RgtA/B/C/D-like" evidence="2">
    <location>
        <begin position="78"/>
        <end position="240"/>
    </location>
</feature>
<sequence>MMASLSPLRMQLRRAGEQLAAPALIVAMLAIRLGFSLAGWPGTDSEEGTMGLMALHIARGQDWPIFYYGQNYMGAGEAYVAAVFFHLFGPSLLSLRLAMLVFLLLFALALYQLARLLYGRMVALLSLVLLSLAPRYVLTPEMRAVGGAVETLAFGSLAMLLAAWLAQTQPEVPGESWPKRRLLAAFAWGLVAGLGLWSHWLVIPFLVCAAILLVLFSWREWLRYPVLPFLLLAGLALGAFPLILYNLRAPAGQDSLSVFLALYSQNRYPGIPPTGLQLWLKKLAGTFLYSLPLATGMTPTCSLDALPFYGWQHGQSLSCAALYGGWSLGFLLLLASSLFLSLRHLWQLWQSSKEAHLRREKRRAWALHASRLLLLLAGLITLLSYTVSLTAAQRPQSMRYLVGLLIVTPALIWPPVYLFQQSFHPGIGNAFQDQPSLLLETAAYRGRVYARAQRLLAGTALALLVLAFLEGTLANLPEISSAAQRQQQYVALAATLEHWGVRHVYSGYWICDRLTFVSQEQVICATINPWLTRNDLVRYPPYYQEVSADPRAAYLFSDAQNGEFPLLSSQANTLASRHYRRVNLPGFVLYLRQGQT</sequence>
<protein>
    <recommendedName>
        <fullName evidence="2">Glycosyltransferase RgtA/B/C/D-like domain-containing protein</fullName>
    </recommendedName>
</protein>
<gene>
    <name evidence="3" type="ORF">A4R35_03465</name>
</gene>
<dbReference type="InterPro" id="IPR038731">
    <property type="entry name" value="RgtA/B/C-like"/>
</dbReference>
<feature type="transmembrane region" description="Helical" evidence="1">
    <location>
        <begin position="321"/>
        <end position="343"/>
    </location>
</feature>
<proteinExistence type="predicted"/>
<organism evidence="3 4">
    <name type="scientific">Thermogemmatispora tikiterensis</name>
    <dbReference type="NCBI Taxonomy" id="1825093"/>
    <lineage>
        <taxon>Bacteria</taxon>
        <taxon>Bacillati</taxon>
        <taxon>Chloroflexota</taxon>
        <taxon>Ktedonobacteria</taxon>
        <taxon>Thermogemmatisporales</taxon>
        <taxon>Thermogemmatisporaceae</taxon>
        <taxon>Thermogemmatispora</taxon>
    </lineage>
</organism>
<evidence type="ECO:0000256" key="1">
    <source>
        <dbReference type="SAM" id="Phobius"/>
    </source>
</evidence>
<feature type="transmembrane region" description="Helical" evidence="1">
    <location>
        <begin position="144"/>
        <end position="165"/>
    </location>
</feature>
<keyword evidence="1" id="KW-0812">Transmembrane</keyword>
<evidence type="ECO:0000313" key="3">
    <source>
        <dbReference type="EMBL" id="RAQ94578.1"/>
    </source>
</evidence>
<reference evidence="3 4" key="1">
    <citation type="submission" date="2016-08" db="EMBL/GenBank/DDBJ databases">
        <title>Analysis of Carbohydrate Active Enzymes in Thermogemmatispora T81 Reveals Carbohydrate Degradation Ability.</title>
        <authorList>
            <person name="Tomazini A."/>
            <person name="Lal S."/>
            <person name="Stott M."/>
            <person name="Henrissat B."/>
            <person name="Polikarpov I."/>
            <person name="Sparling R."/>
            <person name="Levin D.B."/>
        </authorList>
    </citation>
    <scope>NUCLEOTIDE SEQUENCE [LARGE SCALE GENOMIC DNA]</scope>
    <source>
        <strain evidence="3 4">T81</strain>
    </source>
</reference>
<name>A0A328VAG0_9CHLR</name>
<dbReference type="RefSeq" id="WP_112426598.1">
    <property type="nucleotide sequence ID" value="NZ_MCIF01000002.1"/>
</dbReference>
<accession>A0A328VAG0</accession>